<evidence type="ECO:0000256" key="1">
    <source>
        <dbReference type="SAM" id="MobiDB-lite"/>
    </source>
</evidence>
<evidence type="ECO:0000313" key="2">
    <source>
        <dbReference type="EMBL" id="CAH3132096.1"/>
    </source>
</evidence>
<protein>
    <submittedName>
        <fullName evidence="2">Uncharacterized protein</fullName>
    </submittedName>
</protein>
<accession>A0ABN8P6I9</accession>
<organism evidence="2 3">
    <name type="scientific">Porites lobata</name>
    <dbReference type="NCBI Taxonomy" id="104759"/>
    <lineage>
        <taxon>Eukaryota</taxon>
        <taxon>Metazoa</taxon>
        <taxon>Cnidaria</taxon>
        <taxon>Anthozoa</taxon>
        <taxon>Hexacorallia</taxon>
        <taxon>Scleractinia</taxon>
        <taxon>Fungiina</taxon>
        <taxon>Poritidae</taxon>
        <taxon>Porites</taxon>
    </lineage>
</organism>
<evidence type="ECO:0000313" key="3">
    <source>
        <dbReference type="Proteomes" id="UP001159405"/>
    </source>
</evidence>
<gene>
    <name evidence="2" type="ORF">PLOB_00036417</name>
</gene>
<keyword evidence="3" id="KW-1185">Reference proteome</keyword>
<proteinExistence type="predicted"/>
<reference evidence="2 3" key="1">
    <citation type="submission" date="2022-05" db="EMBL/GenBank/DDBJ databases">
        <authorList>
            <consortium name="Genoscope - CEA"/>
            <person name="William W."/>
        </authorList>
    </citation>
    <scope>NUCLEOTIDE SEQUENCE [LARGE SCALE GENOMIC DNA]</scope>
</reference>
<dbReference type="EMBL" id="CALNXK010000050">
    <property type="protein sequence ID" value="CAH3132096.1"/>
    <property type="molecule type" value="Genomic_DNA"/>
</dbReference>
<comment type="caution">
    <text evidence="2">The sequence shown here is derived from an EMBL/GenBank/DDBJ whole genome shotgun (WGS) entry which is preliminary data.</text>
</comment>
<feature type="non-terminal residue" evidence="2">
    <location>
        <position position="267"/>
    </location>
</feature>
<dbReference type="Proteomes" id="UP001159405">
    <property type="component" value="Unassembled WGS sequence"/>
</dbReference>
<name>A0ABN8P6I9_9CNID</name>
<sequence>MSLGRTTSTEFYNKVVSQLEAGEVRETFGRHLAHYVHSTNKHLYPMLRHPDVQRRGCTRTGVPLYVYVSEDLSKTVTEELVVEALEQSSIKEGACCVSKRCWKQRRAWTGEHEWKKLQKKTEIRQKEIERLEAATKEIPELWEERAATRIAVQRALLDDGHKKTKNWLGSFSSSWSAGIRKPAGKELLLKDKRRPNGERATGAAKTTGKLEAGRAFGENKGGGGTNKIGLLCDPADQNCKKKLDLAAREYTVAHCAETIFQRPKNDP</sequence>
<feature type="region of interest" description="Disordered" evidence="1">
    <location>
        <begin position="191"/>
        <end position="219"/>
    </location>
</feature>